<dbReference type="InterPro" id="IPR036063">
    <property type="entry name" value="Smr_dom_sf"/>
</dbReference>
<reference evidence="2 3" key="1">
    <citation type="journal article" date="2016" name="Nat. Commun.">
        <title>Thousands of microbial genomes shed light on interconnected biogeochemical processes in an aquifer system.</title>
        <authorList>
            <person name="Anantharaman K."/>
            <person name="Brown C.T."/>
            <person name="Hug L.A."/>
            <person name="Sharon I."/>
            <person name="Castelle C.J."/>
            <person name="Probst A.J."/>
            <person name="Thomas B.C."/>
            <person name="Singh A."/>
            <person name="Wilkins M.J."/>
            <person name="Karaoz U."/>
            <person name="Brodie E.L."/>
            <person name="Williams K.H."/>
            <person name="Hubbard S.S."/>
            <person name="Banfield J.F."/>
        </authorList>
    </citation>
    <scope>NUCLEOTIDE SEQUENCE [LARGE SCALE GENOMIC DNA]</scope>
</reference>
<gene>
    <name evidence="2" type="ORF">A2563_04795</name>
</gene>
<comment type="caution">
    <text evidence="2">The sequence shown here is derived from an EMBL/GenBank/DDBJ whole genome shotgun (WGS) entry which is preliminary data.</text>
</comment>
<dbReference type="STRING" id="1798705.A2563_04795"/>
<sequence length="105" mass="11922">METSPDTLFVALEYDKNLPKLDLHEVRPEDVENEVFNFLLEQINKEGYKAQIIYGRGGAGVLREKTIEFLNKNMVEPNPALKLVKTWKESSLADAGGRCLVLLEE</sequence>
<dbReference type="AlphaFoldDB" id="A0A1F6PAU9"/>
<dbReference type="Proteomes" id="UP000176634">
    <property type="component" value="Unassembled WGS sequence"/>
</dbReference>
<dbReference type="EMBL" id="MFRA01000003">
    <property type="protein sequence ID" value="OGH93064.1"/>
    <property type="molecule type" value="Genomic_DNA"/>
</dbReference>
<evidence type="ECO:0000259" key="1">
    <source>
        <dbReference type="Pfam" id="PF01713"/>
    </source>
</evidence>
<accession>A0A1F6PAU9</accession>
<proteinExistence type="predicted"/>
<protein>
    <recommendedName>
        <fullName evidence="1">Smr domain-containing protein</fullName>
    </recommendedName>
</protein>
<dbReference type="Pfam" id="PF01713">
    <property type="entry name" value="Smr"/>
    <property type="match status" value="1"/>
</dbReference>
<dbReference type="Gene3D" id="3.30.1370.110">
    <property type="match status" value="1"/>
</dbReference>
<dbReference type="InterPro" id="IPR002625">
    <property type="entry name" value="Smr_dom"/>
</dbReference>
<name>A0A1F6PAU9_9BACT</name>
<feature type="domain" description="Smr" evidence="1">
    <location>
        <begin position="21"/>
        <end position="85"/>
    </location>
</feature>
<dbReference type="SUPFAM" id="SSF160443">
    <property type="entry name" value="SMR domain-like"/>
    <property type="match status" value="1"/>
</dbReference>
<organism evidence="2 3">
    <name type="scientific">Candidatus Magasanikbacteria bacterium RIFOXYD1_FULL_40_23</name>
    <dbReference type="NCBI Taxonomy" id="1798705"/>
    <lineage>
        <taxon>Bacteria</taxon>
        <taxon>Candidatus Magasanikiibacteriota</taxon>
    </lineage>
</organism>
<evidence type="ECO:0000313" key="2">
    <source>
        <dbReference type="EMBL" id="OGH93064.1"/>
    </source>
</evidence>
<evidence type="ECO:0000313" key="3">
    <source>
        <dbReference type="Proteomes" id="UP000176634"/>
    </source>
</evidence>